<sequence length="94" mass="9367">MTSGGGAGSSAYQGSIPIADYFAAAGKSKSAIPRLAKAATVVITLDAEGKPLTIENDLGLTSISTTYADWGKEVAIVAPAKDEIGPLPTASPSS</sequence>
<accession>A0ABP4X8Y5</accession>
<name>A0ABP4X8Y5_9MICO</name>
<gene>
    <name evidence="1" type="ORF">GCM10009810_33230</name>
</gene>
<comment type="caution">
    <text evidence="1">The sequence shown here is derived from an EMBL/GenBank/DDBJ whole genome shotgun (WGS) entry which is preliminary data.</text>
</comment>
<reference evidence="2" key="1">
    <citation type="journal article" date="2019" name="Int. J. Syst. Evol. Microbiol.">
        <title>The Global Catalogue of Microorganisms (GCM) 10K type strain sequencing project: providing services to taxonomists for standard genome sequencing and annotation.</title>
        <authorList>
            <consortium name="The Broad Institute Genomics Platform"/>
            <consortium name="The Broad Institute Genome Sequencing Center for Infectious Disease"/>
            <person name="Wu L."/>
            <person name="Ma J."/>
        </authorList>
    </citation>
    <scope>NUCLEOTIDE SEQUENCE [LARGE SCALE GENOMIC DNA]</scope>
    <source>
        <strain evidence="2">JCM 15591</strain>
    </source>
</reference>
<keyword evidence="2" id="KW-1185">Reference proteome</keyword>
<protein>
    <submittedName>
        <fullName evidence="1">Uncharacterized protein</fullName>
    </submittedName>
</protein>
<proteinExistence type="predicted"/>
<dbReference type="Proteomes" id="UP001501475">
    <property type="component" value="Unassembled WGS sequence"/>
</dbReference>
<evidence type="ECO:0000313" key="2">
    <source>
        <dbReference type="Proteomes" id="UP001501475"/>
    </source>
</evidence>
<evidence type="ECO:0000313" key="1">
    <source>
        <dbReference type="EMBL" id="GAA1773442.1"/>
    </source>
</evidence>
<organism evidence="1 2">
    <name type="scientific">Nostocoides vanveenii</name>
    <dbReference type="NCBI Taxonomy" id="330835"/>
    <lineage>
        <taxon>Bacteria</taxon>
        <taxon>Bacillati</taxon>
        <taxon>Actinomycetota</taxon>
        <taxon>Actinomycetes</taxon>
        <taxon>Micrococcales</taxon>
        <taxon>Intrasporangiaceae</taxon>
        <taxon>Nostocoides</taxon>
    </lineage>
</organism>
<dbReference type="EMBL" id="BAAAPN010000099">
    <property type="protein sequence ID" value="GAA1773442.1"/>
    <property type="molecule type" value="Genomic_DNA"/>
</dbReference>